<name>A0A136Q5N4_9FIRM</name>
<keyword evidence="3" id="KW-1003">Cell membrane</keyword>
<dbReference type="CDD" id="cd03216">
    <property type="entry name" value="ABC_Carb_Monos_I"/>
    <property type="match status" value="1"/>
</dbReference>
<evidence type="ECO:0000256" key="5">
    <source>
        <dbReference type="ARBA" id="ARBA00022741"/>
    </source>
</evidence>
<dbReference type="RefSeq" id="WP_066739794.1">
    <property type="nucleotide sequence ID" value="NZ_CABMOF010000001.1"/>
</dbReference>
<dbReference type="InterPro" id="IPR003439">
    <property type="entry name" value="ABC_transporter-like_ATP-bd"/>
</dbReference>
<keyword evidence="8" id="KW-0472">Membrane</keyword>
<dbReference type="GO" id="GO:0005524">
    <property type="term" value="F:ATP binding"/>
    <property type="evidence" value="ECO:0007669"/>
    <property type="project" value="UniProtKB-KW"/>
</dbReference>
<evidence type="ECO:0000256" key="1">
    <source>
        <dbReference type="ARBA" id="ARBA00004202"/>
    </source>
</evidence>
<comment type="caution">
    <text evidence="10">The sequence shown here is derived from an EMBL/GenBank/DDBJ whole genome shotgun (WGS) entry which is preliminary data.</text>
</comment>
<dbReference type="PROSITE" id="PS00211">
    <property type="entry name" value="ABC_TRANSPORTER_1"/>
    <property type="match status" value="1"/>
</dbReference>
<dbReference type="AlphaFoldDB" id="A0A136Q5N4"/>
<keyword evidence="11" id="KW-1185">Reference proteome</keyword>
<keyword evidence="7" id="KW-1278">Translocase</keyword>
<comment type="subcellular location">
    <subcellularLocation>
        <location evidence="1">Cell membrane</location>
        <topology evidence="1">Peripheral membrane protein</topology>
    </subcellularLocation>
</comment>
<dbReference type="Proteomes" id="UP000070366">
    <property type="component" value="Unassembled WGS sequence"/>
</dbReference>
<dbReference type="PANTHER" id="PTHR43790">
    <property type="entry name" value="CARBOHYDRATE TRANSPORT ATP-BINDING PROTEIN MG119-RELATED"/>
    <property type="match status" value="1"/>
</dbReference>
<dbReference type="GO" id="GO:0016887">
    <property type="term" value="F:ATP hydrolysis activity"/>
    <property type="evidence" value="ECO:0007669"/>
    <property type="project" value="InterPro"/>
</dbReference>
<protein>
    <submittedName>
        <fullName evidence="10">Putative ribose transport ATP-binding protein rbsa</fullName>
    </submittedName>
</protein>
<dbReference type="STRING" id="626937.HMPREF3293_01252"/>
<organism evidence="10 11">
    <name type="scientific">Christensenella minuta</name>
    <dbReference type="NCBI Taxonomy" id="626937"/>
    <lineage>
        <taxon>Bacteria</taxon>
        <taxon>Bacillati</taxon>
        <taxon>Bacillota</taxon>
        <taxon>Clostridia</taxon>
        <taxon>Christensenellales</taxon>
        <taxon>Christensenellaceae</taxon>
        <taxon>Christensenella</taxon>
    </lineage>
</organism>
<dbReference type="Pfam" id="PF00005">
    <property type="entry name" value="ABC_tran"/>
    <property type="match status" value="2"/>
</dbReference>
<keyword evidence="4" id="KW-0677">Repeat</keyword>
<dbReference type="PATRIC" id="fig|626937.4.peg.1238"/>
<feature type="domain" description="ABC transporter" evidence="9">
    <location>
        <begin position="252"/>
        <end position="495"/>
    </location>
</feature>
<feature type="domain" description="ABC transporter" evidence="9">
    <location>
        <begin position="4"/>
        <end position="240"/>
    </location>
</feature>
<evidence type="ECO:0000256" key="7">
    <source>
        <dbReference type="ARBA" id="ARBA00022967"/>
    </source>
</evidence>
<dbReference type="InterPro" id="IPR017871">
    <property type="entry name" value="ABC_transporter-like_CS"/>
</dbReference>
<keyword evidence="2" id="KW-0813">Transport</keyword>
<dbReference type="InterPro" id="IPR027417">
    <property type="entry name" value="P-loop_NTPase"/>
</dbReference>
<dbReference type="KEGG" id="cmiu:B1H56_06450"/>
<gene>
    <name evidence="10" type="ORF">HMPREF3293_01252</name>
</gene>
<evidence type="ECO:0000256" key="2">
    <source>
        <dbReference type="ARBA" id="ARBA00022448"/>
    </source>
</evidence>
<evidence type="ECO:0000259" key="9">
    <source>
        <dbReference type="PROSITE" id="PS50893"/>
    </source>
</evidence>
<evidence type="ECO:0000256" key="3">
    <source>
        <dbReference type="ARBA" id="ARBA00022475"/>
    </source>
</evidence>
<dbReference type="CDD" id="cd03215">
    <property type="entry name" value="ABC_Carb_Monos_II"/>
    <property type="match status" value="1"/>
</dbReference>
<evidence type="ECO:0000256" key="6">
    <source>
        <dbReference type="ARBA" id="ARBA00022840"/>
    </source>
</evidence>
<reference evidence="11" key="1">
    <citation type="submission" date="2016-02" db="EMBL/GenBank/DDBJ databases">
        <authorList>
            <person name="Mitreva M."/>
            <person name="Pepin K.H."/>
            <person name="Mihindukulasuriya K.A."/>
            <person name="Fulton R."/>
            <person name="Fronick C."/>
            <person name="O'Laughlin M."/>
            <person name="Miner T."/>
            <person name="Herter B."/>
            <person name="Rosa B.A."/>
            <person name="Cordes M."/>
            <person name="Tomlinson C."/>
            <person name="Wollam A."/>
            <person name="Palsikar V.B."/>
            <person name="Mardis E.R."/>
            <person name="Wilson R.K."/>
        </authorList>
    </citation>
    <scope>NUCLEOTIDE SEQUENCE [LARGE SCALE GENOMIC DNA]</scope>
    <source>
        <strain evidence="11">DSM 22607</strain>
    </source>
</reference>
<dbReference type="InterPro" id="IPR003593">
    <property type="entry name" value="AAA+_ATPase"/>
</dbReference>
<dbReference type="OrthoDB" id="9771863at2"/>
<dbReference type="InterPro" id="IPR050107">
    <property type="entry name" value="ABC_carbohydrate_import_ATPase"/>
</dbReference>
<dbReference type="SUPFAM" id="SSF52540">
    <property type="entry name" value="P-loop containing nucleoside triphosphate hydrolases"/>
    <property type="match status" value="2"/>
</dbReference>
<proteinExistence type="predicted"/>
<evidence type="ECO:0000256" key="4">
    <source>
        <dbReference type="ARBA" id="ARBA00022737"/>
    </source>
</evidence>
<dbReference type="GO" id="GO:0005886">
    <property type="term" value="C:plasma membrane"/>
    <property type="evidence" value="ECO:0007669"/>
    <property type="project" value="UniProtKB-SubCell"/>
</dbReference>
<sequence length="495" mass="53618">MVALELEDVSKSFAGIHALKDITFSVESGQICSIVGENGAGKSTLMRVIAGAHAPDTGTVKIGGKQMTEFTPSHAQAFGVGIVYQELSLIPEMSVYENIYLGHPIVRGILYDHKAMAERCRTALCEVGLGNVSPHSMIKDLSVAQQQLVEIARVLVAEANILIMDEPTSSLSEEDSRRLLKLLTALKNKGKTVLYISHRLNEVQQISDTIIVLRDGKFIGHNHAGALRHREIIEMMVGKAVDKVEHTKKDTARLPAILSVENLCVQPKIKNASFELKKGEVLGFAGLVGAGRSELMRGVFGATKPTGGSLVLNGKKMRRVSPAVMLGNETSLCLVPENRKEEGLIFGKSVGENIAITYRNFNYKGGLIKKGLEDDIIREYSGKLQIKCSSVGQCVEDLSGGNQQKVVLAKMLSTKPDILILDEPTRGIDVGAKAEIHRIISQLSSEGVSIILVSSELSELALLCDRVLVMADGKIVAEMDREITESAMLKKAIPC</sequence>
<evidence type="ECO:0000313" key="10">
    <source>
        <dbReference type="EMBL" id="KXK65960.1"/>
    </source>
</evidence>
<keyword evidence="5" id="KW-0547">Nucleotide-binding</keyword>
<keyword evidence="6 10" id="KW-0067">ATP-binding</keyword>
<dbReference type="FunFam" id="3.40.50.300:FF:000127">
    <property type="entry name" value="Ribose import ATP-binding protein RbsA"/>
    <property type="match status" value="1"/>
</dbReference>
<dbReference type="SMART" id="SM00382">
    <property type="entry name" value="AAA"/>
    <property type="match status" value="2"/>
</dbReference>
<dbReference type="PANTHER" id="PTHR43790:SF9">
    <property type="entry name" value="GALACTOFURANOSE TRANSPORTER ATP-BINDING PROTEIN YTFR"/>
    <property type="match status" value="1"/>
</dbReference>
<evidence type="ECO:0000313" key="11">
    <source>
        <dbReference type="Proteomes" id="UP000070366"/>
    </source>
</evidence>
<dbReference type="PROSITE" id="PS50893">
    <property type="entry name" value="ABC_TRANSPORTER_2"/>
    <property type="match status" value="2"/>
</dbReference>
<dbReference type="Gene3D" id="3.40.50.300">
    <property type="entry name" value="P-loop containing nucleotide triphosphate hydrolases"/>
    <property type="match status" value="2"/>
</dbReference>
<accession>A0A136Q5N4</accession>
<evidence type="ECO:0000256" key="8">
    <source>
        <dbReference type="ARBA" id="ARBA00023136"/>
    </source>
</evidence>
<dbReference type="EMBL" id="LSZW01000054">
    <property type="protein sequence ID" value="KXK65960.1"/>
    <property type="molecule type" value="Genomic_DNA"/>
</dbReference>